<dbReference type="PANTHER" id="PTHR43750:SF3">
    <property type="entry name" value="UDP-GLUCOSE 6-DEHYDROGENASE TUAD"/>
    <property type="match status" value="1"/>
</dbReference>
<evidence type="ECO:0000256" key="6">
    <source>
        <dbReference type="ARBA" id="ARBA00047473"/>
    </source>
</evidence>
<dbReference type="OrthoDB" id="9803238at2"/>
<dbReference type="InterPro" id="IPR017476">
    <property type="entry name" value="UDP-Glc/GDP-Man"/>
</dbReference>
<feature type="binding site" evidence="10">
    <location>
        <position position="89"/>
    </location>
    <ligand>
        <name>NAD(+)</name>
        <dbReference type="ChEBI" id="CHEBI:57540"/>
    </ligand>
</feature>
<organism evidence="12 13">
    <name type="scientific">Paenibacillus nanensis</name>
    <dbReference type="NCBI Taxonomy" id="393251"/>
    <lineage>
        <taxon>Bacteria</taxon>
        <taxon>Bacillati</taxon>
        <taxon>Bacillota</taxon>
        <taxon>Bacilli</taxon>
        <taxon>Bacillales</taxon>
        <taxon>Paenibacillaceae</taxon>
        <taxon>Paenibacillus</taxon>
    </lineage>
</organism>
<dbReference type="Proteomes" id="UP000266482">
    <property type="component" value="Unassembled WGS sequence"/>
</dbReference>
<feature type="binding site" evidence="9">
    <location>
        <position position="215"/>
    </location>
    <ligand>
        <name>substrate</name>
    </ligand>
</feature>
<evidence type="ECO:0000256" key="2">
    <source>
        <dbReference type="ARBA" id="ARBA00006601"/>
    </source>
</evidence>
<proteinExistence type="inferred from homology"/>
<protein>
    <recommendedName>
        <fullName evidence="3 7">UDP-glucose 6-dehydrogenase</fullName>
        <ecNumber evidence="3 7">1.1.1.22</ecNumber>
    </recommendedName>
</protein>
<evidence type="ECO:0000256" key="7">
    <source>
        <dbReference type="PIRNR" id="PIRNR000124"/>
    </source>
</evidence>
<evidence type="ECO:0000259" key="11">
    <source>
        <dbReference type="SMART" id="SM00984"/>
    </source>
</evidence>
<dbReference type="NCBIfam" id="TIGR03026">
    <property type="entry name" value="NDP-sugDHase"/>
    <property type="match status" value="1"/>
</dbReference>
<feature type="binding site" evidence="9">
    <location>
        <position position="331"/>
    </location>
    <ligand>
        <name>substrate</name>
    </ligand>
</feature>
<feature type="binding site" evidence="9">
    <location>
        <begin position="260"/>
        <end position="264"/>
    </location>
    <ligand>
        <name>substrate</name>
    </ligand>
</feature>
<feature type="domain" description="UDP-glucose/GDP-mannose dehydrogenase C-terminal" evidence="11">
    <location>
        <begin position="324"/>
        <end position="429"/>
    </location>
</feature>
<dbReference type="InterPro" id="IPR028357">
    <property type="entry name" value="UDPglc_DH_bac"/>
</dbReference>
<dbReference type="SUPFAM" id="SSF52413">
    <property type="entry name" value="UDP-glucose/GDP-mannose dehydrogenase C-terminal domain"/>
    <property type="match status" value="1"/>
</dbReference>
<evidence type="ECO:0000256" key="9">
    <source>
        <dbReference type="PIRSR" id="PIRSR500134-2"/>
    </source>
</evidence>
<dbReference type="InterPro" id="IPR036291">
    <property type="entry name" value="NAD(P)-bd_dom_sf"/>
</dbReference>
<evidence type="ECO:0000313" key="12">
    <source>
        <dbReference type="EMBL" id="RIX53087.1"/>
    </source>
</evidence>
<evidence type="ECO:0000256" key="4">
    <source>
        <dbReference type="ARBA" id="ARBA00023002"/>
    </source>
</evidence>
<evidence type="ECO:0000256" key="10">
    <source>
        <dbReference type="PIRSR" id="PIRSR500134-3"/>
    </source>
</evidence>
<dbReference type="InterPro" id="IPR008927">
    <property type="entry name" value="6-PGluconate_DH-like_C_sf"/>
</dbReference>
<evidence type="ECO:0000256" key="3">
    <source>
        <dbReference type="ARBA" id="ARBA00012954"/>
    </source>
</evidence>
<feature type="binding site" evidence="10">
    <location>
        <position position="274"/>
    </location>
    <ligand>
        <name>NAD(+)</name>
        <dbReference type="ChEBI" id="CHEBI:57540"/>
    </ligand>
</feature>
<evidence type="ECO:0000313" key="13">
    <source>
        <dbReference type="Proteomes" id="UP000266482"/>
    </source>
</evidence>
<sequence>MVNVEIAVFGAGYVGLVTAVCLASQGHRLCVVEKDRAKLDKLRSGHAAFYEPELEGMLADAAGADRIHFTNNSGDAVHSADLLFVCVGTPPLPDGSADLSQVEEVMKTILKHETERKKHEEDKGKLVVIKSTVPVGTAYRLKRMADLYGNGAGEIEVASNPEFLREGSAVRDFMQPDRIVIGTSGERGEAMLRSVYRNFDCPVLVTDTNTAEMIKYASNSFLATKISFINMISDLCDKVQADISIVAAGMGYDKRIGEQFLKAGIGFGGSCFPKDLSALTAVGRKHHVKVELLEQVIGVNRDRPLRLMEKLKEEMWVLKGKTIVLLGLTFKPNTDDVRDCPAASVAERLLKEQANVVAYDPAGMANFKSLYPELSARIRFADDAYEACRRSDGIVLLTEWPVFKELDWGRISANMEAPFLLDARHFLEEAKLKQAGFIRGSRT</sequence>
<dbReference type="EMBL" id="QXQA01000005">
    <property type="protein sequence ID" value="RIX53087.1"/>
    <property type="molecule type" value="Genomic_DNA"/>
</dbReference>
<comment type="similarity">
    <text evidence="2 7">Belongs to the UDP-glucose/GDP-mannose dehydrogenase family.</text>
</comment>
<feature type="binding site" evidence="10">
    <location>
        <position position="338"/>
    </location>
    <ligand>
        <name>NAD(+)</name>
        <dbReference type="ChEBI" id="CHEBI:57540"/>
    </ligand>
</feature>
<keyword evidence="5 7" id="KW-0520">NAD</keyword>
<dbReference type="Gene3D" id="3.40.50.720">
    <property type="entry name" value="NAD(P)-binding Rossmann-like Domain"/>
    <property type="match status" value="2"/>
</dbReference>
<dbReference type="InterPro" id="IPR001732">
    <property type="entry name" value="UDP-Glc/GDP-Man_DH_N"/>
</dbReference>
<feature type="binding site" evidence="10">
    <location>
        <position position="166"/>
    </location>
    <ligand>
        <name>NAD(+)</name>
        <dbReference type="ChEBI" id="CHEBI:57540"/>
    </ligand>
</feature>
<comment type="catalytic activity">
    <reaction evidence="6 7">
        <text>UDP-alpha-D-glucose + 2 NAD(+) + H2O = UDP-alpha-D-glucuronate + 2 NADH + 3 H(+)</text>
        <dbReference type="Rhea" id="RHEA:23596"/>
        <dbReference type="ChEBI" id="CHEBI:15377"/>
        <dbReference type="ChEBI" id="CHEBI:15378"/>
        <dbReference type="ChEBI" id="CHEBI:57540"/>
        <dbReference type="ChEBI" id="CHEBI:57945"/>
        <dbReference type="ChEBI" id="CHEBI:58052"/>
        <dbReference type="ChEBI" id="CHEBI:58885"/>
        <dbReference type="EC" id="1.1.1.22"/>
    </reaction>
</comment>
<comment type="pathway">
    <text evidence="1">Nucleotide-sugar biosynthesis; UDP-alpha-D-glucuronate biosynthesis; UDP-alpha-D-glucuronate from UDP-alpha-D-glucose: step 1/1.</text>
</comment>
<dbReference type="GO" id="GO:0006065">
    <property type="term" value="P:UDP-glucuronate biosynthetic process"/>
    <property type="evidence" value="ECO:0007669"/>
    <property type="project" value="UniProtKB-UniPathway"/>
</dbReference>
<name>A0A3A1UX39_9BACL</name>
<dbReference type="SUPFAM" id="SSF51735">
    <property type="entry name" value="NAD(P)-binding Rossmann-fold domains"/>
    <property type="match status" value="1"/>
</dbReference>
<keyword evidence="13" id="KW-1185">Reference proteome</keyword>
<dbReference type="Pfam" id="PF03720">
    <property type="entry name" value="UDPG_MGDP_dh_C"/>
    <property type="match status" value="1"/>
</dbReference>
<dbReference type="PIRSF" id="PIRSF500134">
    <property type="entry name" value="UDPglc_DH_bac"/>
    <property type="match status" value="1"/>
</dbReference>
<dbReference type="EC" id="1.1.1.22" evidence="3 7"/>
<feature type="binding site" evidence="10">
    <location>
        <position position="38"/>
    </location>
    <ligand>
        <name>NAD(+)</name>
        <dbReference type="ChEBI" id="CHEBI:57540"/>
    </ligand>
</feature>
<feature type="binding site" evidence="9">
    <location>
        <position position="268"/>
    </location>
    <ligand>
        <name>substrate</name>
    </ligand>
</feature>
<dbReference type="Pfam" id="PF00984">
    <property type="entry name" value="UDPG_MGDP_dh"/>
    <property type="match status" value="1"/>
</dbReference>
<dbReference type="GO" id="GO:0000271">
    <property type="term" value="P:polysaccharide biosynthetic process"/>
    <property type="evidence" value="ECO:0007669"/>
    <property type="project" value="InterPro"/>
</dbReference>
<dbReference type="GO" id="GO:0051287">
    <property type="term" value="F:NAD binding"/>
    <property type="evidence" value="ECO:0007669"/>
    <property type="project" value="InterPro"/>
</dbReference>
<evidence type="ECO:0000256" key="8">
    <source>
        <dbReference type="PIRSR" id="PIRSR500134-1"/>
    </source>
</evidence>
<dbReference type="Gene3D" id="1.20.5.100">
    <property type="entry name" value="Cytochrome c1, transmembrane anchor, C-terminal"/>
    <property type="match status" value="1"/>
</dbReference>
<dbReference type="InterPro" id="IPR036220">
    <property type="entry name" value="UDP-Glc/GDP-Man_DH_C_sf"/>
</dbReference>
<gene>
    <name evidence="12" type="ORF">D3P08_10625</name>
</gene>
<dbReference type="SMART" id="SM00984">
    <property type="entry name" value="UDPG_MGDP_dh_C"/>
    <property type="match status" value="1"/>
</dbReference>
<comment type="caution">
    <text evidence="12">The sequence shown here is derived from an EMBL/GenBank/DDBJ whole genome shotgun (WGS) entry which is preliminary data.</text>
</comment>
<feature type="binding site" evidence="10">
    <location>
        <position position="132"/>
    </location>
    <ligand>
        <name>NAD(+)</name>
        <dbReference type="ChEBI" id="CHEBI:57540"/>
    </ligand>
</feature>
<feature type="active site" description="Nucleophile" evidence="8">
    <location>
        <position position="271"/>
    </location>
</feature>
<reference evidence="12 13" key="1">
    <citation type="submission" date="2018-09" db="EMBL/GenBank/DDBJ databases">
        <title>Paenibacillus aracenensis nov. sp. isolated from a cave in southern Spain.</title>
        <authorList>
            <person name="Jurado V."/>
            <person name="Gutierrez-Patricio S."/>
            <person name="Gonzalez-Pimentel J.L."/>
            <person name="Miller A.Z."/>
            <person name="Laiz L."/>
            <person name="Saiz-Jimenez C."/>
        </authorList>
    </citation>
    <scope>NUCLEOTIDE SEQUENCE [LARGE SCALE GENOMIC DNA]</scope>
    <source>
        <strain evidence="12 13">DSM 22867</strain>
    </source>
</reference>
<dbReference type="GO" id="GO:0003979">
    <property type="term" value="F:UDP-glucose 6-dehydrogenase activity"/>
    <property type="evidence" value="ECO:0007669"/>
    <property type="project" value="UniProtKB-EC"/>
</dbReference>
<evidence type="ECO:0000256" key="1">
    <source>
        <dbReference type="ARBA" id="ARBA00004701"/>
    </source>
</evidence>
<keyword evidence="4 7" id="KW-0560">Oxidoreductase</keyword>
<dbReference type="InterPro" id="IPR014026">
    <property type="entry name" value="UDP-Glc/GDP-Man_DH_dimer"/>
</dbReference>
<dbReference type="Pfam" id="PF03721">
    <property type="entry name" value="UDPG_MGDP_dh_N"/>
    <property type="match status" value="1"/>
</dbReference>
<dbReference type="UniPathway" id="UPA00038">
    <property type="reaction ID" value="UER00491"/>
</dbReference>
<dbReference type="AlphaFoldDB" id="A0A3A1UX39"/>
<evidence type="ECO:0000256" key="5">
    <source>
        <dbReference type="ARBA" id="ARBA00023027"/>
    </source>
</evidence>
<dbReference type="PIRSF" id="PIRSF000124">
    <property type="entry name" value="UDPglc_GDPman_dh"/>
    <property type="match status" value="1"/>
</dbReference>
<accession>A0A3A1UX39</accession>
<feature type="binding site" evidence="9">
    <location>
        <begin position="163"/>
        <end position="166"/>
    </location>
    <ligand>
        <name>substrate</name>
    </ligand>
</feature>
<dbReference type="SUPFAM" id="SSF48179">
    <property type="entry name" value="6-phosphogluconate dehydrogenase C-terminal domain-like"/>
    <property type="match status" value="1"/>
</dbReference>
<dbReference type="InterPro" id="IPR014027">
    <property type="entry name" value="UDP-Glc/GDP-Man_DH_C"/>
</dbReference>
<dbReference type="PANTHER" id="PTHR43750">
    <property type="entry name" value="UDP-GLUCOSE 6-DEHYDROGENASE TUAD"/>
    <property type="match status" value="1"/>
</dbReference>